<feature type="non-terminal residue" evidence="1">
    <location>
        <position position="30"/>
    </location>
</feature>
<gene>
    <name evidence="1" type="ORF">METZ01_LOCUS439004</name>
</gene>
<evidence type="ECO:0000313" key="1">
    <source>
        <dbReference type="EMBL" id="SVD86150.1"/>
    </source>
</evidence>
<dbReference type="EMBL" id="UINC01178153">
    <property type="protein sequence ID" value="SVD86150.1"/>
    <property type="molecule type" value="Genomic_DNA"/>
</dbReference>
<dbReference type="Gene3D" id="3.40.1190.20">
    <property type="match status" value="1"/>
</dbReference>
<reference evidence="1" key="1">
    <citation type="submission" date="2018-05" db="EMBL/GenBank/DDBJ databases">
        <authorList>
            <person name="Lanie J.A."/>
            <person name="Ng W.-L."/>
            <person name="Kazmierczak K.M."/>
            <person name="Andrzejewski T.M."/>
            <person name="Davidsen T.M."/>
            <person name="Wayne K.J."/>
            <person name="Tettelin H."/>
            <person name="Glass J.I."/>
            <person name="Rusch D."/>
            <person name="Podicherti R."/>
            <person name="Tsui H.-C.T."/>
            <person name="Winkler M.E."/>
        </authorList>
    </citation>
    <scope>NUCLEOTIDE SEQUENCE</scope>
</reference>
<sequence>MKGRVLVVAGSDSGGGAGIQADIKTITTLG</sequence>
<organism evidence="1">
    <name type="scientific">marine metagenome</name>
    <dbReference type="NCBI Taxonomy" id="408172"/>
    <lineage>
        <taxon>unclassified sequences</taxon>
        <taxon>metagenomes</taxon>
        <taxon>ecological metagenomes</taxon>
    </lineage>
</organism>
<dbReference type="InterPro" id="IPR029056">
    <property type="entry name" value="Ribokinase-like"/>
</dbReference>
<protein>
    <submittedName>
        <fullName evidence="1">Uncharacterized protein</fullName>
    </submittedName>
</protein>
<proteinExistence type="predicted"/>
<dbReference type="AlphaFoldDB" id="A0A382YST6"/>
<dbReference type="SUPFAM" id="SSF53613">
    <property type="entry name" value="Ribokinase-like"/>
    <property type="match status" value="1"/>
</dbReference>
<name>A0A382YST6_9ZZZZ</name>
<accession>A0A382YST6</accession>